<gene>
    <name evidence="1" type="ORF">FIBSPDRAFT_758777</name>
</gene>
<dbReference type="Proteomes" id="UP000076532">
    <property type="component" value="Unassembled WGS sequence"/>
</dbReference>
<keyword evidence="2" id="KW-1185">Reference proteome</keyword>
<dbReference type="EMBL" id="KV417685">
    <property type="protein sequence ID" value="KZP10136.1"/>
    <property type="molecule type" value="Genomic_DNA"/>
</dbReference>
<name>A0A165Z1H6_9AGAM</name>
<proteinExistence type="predicted"/>
<protein>
    <submittedName>
        <fullName evidence="1">Uncharacterized protein</fullName>
    </submittedName>
</protein>
<sequence length="147" mass="17059">GTKQYQYMRRAIAKRRPLLDKLIRKHNDCSEKLQLLHQQDSNIPLPRRLPATLMGLRNSMELLEDVVSSAFPGGIIPRWLADENVRSGIRAILKLDRCKEEQLRVAMEAGNLRYWFGRELCALELAINNPKSQYSLFVYCQVYAHAF</sequence>
<organism evidence="1 2">
    <name type="scientific">Athelia psychrophila</name>
    <dbReference type="NCBI Taxonomy" id="1759441"/>
    <lineage>
        <taxon>Eukaryota</taxon>
        <taxon>Fungi</taxon>
        <taxon>Dikarya</taxon>
        <taxon>Basidiomycota</taxon>
        <taxon>Agaricomycotina</taxon>
        <taxon>Agaricomycetes</taxon>
        <taxon>Agaricomycetidae</taxon>
        <taxon>Atheliales</taxon>
        <taxon>Atheliaceae</taxon>
        <taxon>Athelia</taxon>
    </lineage>
</organism>
<dbReference type="OrthoDB" id="3364670at2759"/>
<evidence type="ECO:0000313" key="2">
    <source>
        <dbReference type="Proteomes" id="UP000076532"/>
    </source>
</evidence>
<dbReference type="STRING" id="436010.A0A165Z1H6"/>
<feature type="non-terminal residue" evidence="1">
    <location>
        <position position="1"/>
    </location>
</feature>
<reference evidence="1 2" key="1">
    <citation type="journal article" date="2016" name="Mol. Biol. Evol.">
        <title>Comparative Genomics of Early-Diverging Mushroom-Forming Fungi Provides Insights into the Origins of Lignocellulose Decay Capabilities.</title>
        <authorList>
            <person name="Nagy L.G."/>
            <person name="Riley R."/>
            <person name="Tritt A."/>
            <person name="Adam C."/>
            <person name="Daum C."/>
            <person name="Floudas D."/>
            <person name="Sun H."/>
            <person name="Yadav J.S."/>
            <person name="Pangilinan J."/>
            <person name="Larsson K.H."/>
            <person name="Matsuura K."/>
            <person name="Barry K."/>
            <person name="Labutti K."/>
            <person name="Kuo R."/>
            <person name="Ohm R.A."/>
            <person name="Bhattacharya S.S."/>
            <person name="Shirouzu T."/>
            <person name="Yoshinaga Y."/>
            <person name="Martin F.M."/>
            <person name="Grigoriev I.V."/>
            <person name="Hibbett D.S."/>
        </authorList>
    </citation>
    <scope>NUCLEOTIDE SEQUENCE [LARGE SCALE GENOMIC DNA]</scope>
    <source>
        <strain evidence="1 2">CBS 109695</strain>
    </source>
</reference>
<dbReference type="AlphaFoldDB" id="A0A165Z1H6"/>
<evidence type="ECO:0000313" key="1">
    <source>
        <dbReference type="EMBL" id="KZP10136.1"/>
    </source>
</evidence>
<accession>A0A165Z1H6</accession>